<dbReference type="InterPro" id="IPR000383">
    <property type="entry name" value="Xaa-Pro-like_dom"/>
</dbReference>
<dbReference type="InterPro" id="IPR013736">
    <property type="entry name" value="Xaa-Pro_dipept_C"/>
</dbReference>
<dbReference type="PANTHER" id="PTHR43056">
    <property type="entry name" value="PEPTIDASE S9 PROLYL OLIGOPEPTIDASE"/>
    <property type="match status" value="1"/>
</dbReference>
<dbReference type="InterPro" id="IPR005674">
    <property type="entry name" value="CocE/Ser_esterase"/>
</dbReference>
<evidence type="ECO:0000313" key="4">
    <source>
        <dbReference type="Proteomes" id="UP000537131"/>
    </source>
</evidence>
<keyword evidence="4" id="KW-1185">Reference proteome</keyword>
<dbReference type="InterPro" id="IPR029058">
    <property type="entry name" value="AB_hydrolase_fold"/>
</dbReference>
<dbReference type="Gene3D" id="3.40.50.1820">
    <property type="entry name" value="alpha/beta hydrolase"/>
    <property type="match status" value="1"/>
</dbReference>
<keyword evidence="1 3" id="KW-0378">Hydrolase</keyword>
<name>A0A7Y0EDV7_9CLOT</name>
<organism evidence="3 4">
    <name type="scientific">Clostridium muellerianum</name>
    <dbReference type="NCBI Taxonomy" id="2716538"/>
    <lineage>
        <taxon>Bacteria</taxon>
        <taxon>Bacillati</taxon>
        <taxon>Bacillota</taxon>
        <taxon>Clostridia</taxon>
        <taxon>Eubacteriales</taxon>
        <taxon>Clostridiaceae</taxon>
        <taxon>Clostridium</taxon>
    </lineage>
</organism>
<gene>
    <name evidence="3" type="ORF">HBE96_03085</name>
</gene>
<dbReference type="SMART" id="SM00939">
    <property type="entry name" value="PepX_C"/>
    <property type="match status" value="1"/>
</dbReference>
<dbReference type="InterPro" id="IPR008979">
    <property type="entry name" value="Galactose-bd-like_sf"/>
</dbReference>
<dbReference type="Gene3D" id="1.10.3020.20">
    <property type="match status" value="1"/>
</dbReference>
<reference evidence="3 4" key="1">
    <citation type="submission" date="2020-06" db="EMBL/GenBank/DDBJ databases">
        <title>Complete Genome Sequence of Clostridium muelleri sp. nov. P21T, an Acid-Alcohol Producing Acetogen Isolated from Old Hay.</title>
        <authorList>
            <person name="Duncan K.E."/>
            <person name="Tanner R.S."/>
        </authorList>
    </citation>
    <scope>NUCLEOTIDE SEQUENCE [LARGE SCALE GENOMIC DNA]</scope>
    <source>
        <strain evidence="3 4">P21</strain>
    </source>
</reference>
<dbReference type="InterPro" id="IPR050585">
    <property type="entry name" value="Xaa-Pro_dipeptidyl-ppase/CocE"/>
</dbReference>
<dbReference type="PANTHER" id="PTHR43056:SF10">
    <property type="entry name" value="COCE_NOND FAMILY, PUTATIVE (AFU_ORTHOLOGUE AFUA_7G00600)-RELATED"/>
    <property type="match status" value="1"/>
</dbReference>
<comment type="caution">
    <text evidence="3">The sequence shown here is derived from an EMBL/GenBank/DDBJ whole genome shotgun (WGS) entry which is preliminary data.</text>
</comment>
<dbReference type="Pfam" id="PF02129">
    <property type="entry name" value="Peptidase_S15"/>
    <property type="match status" value="1"/>
</dbReference>
<evidence type="ECO:0000313" key="3">
    <source>
        <dbReference type="EMBL" id="NMM61691.1"/>
    </source>
</evidence>
<evidence type="ECO:0000259" key="2">
    <source>
        <dbReference type="SMART" id="SM00939"/>
    </source>
</evidence>
<dbReference type="SUPFAM" id="SSF53474">
    <property type="entry name" value="alpha/beta-Hydrolases"/>
    <property type="match status" value="1"/>
</dbReference>
<dbReference type="Proteomes" id="UP000537131">
    <property type="component" value="Unassembled WGS sequence"/>
</dbReference>
<dbReference type="Pfam" id="PF08530">
    <property type="entry name" value="PepX_C"/>
    <property type="match status" value="1"/>
</dbReference>
<dbReference type="RefSeq" id="WP_169296302.1">
    <property type="nucleotide sequence ID" value="NZ_JABBNI010000007.1"/>
</dbReference>
<evidence type="ECO:0000256" key="1">
    <source>
        <dbReference type="ARBA" id="ARBA00022801"/>
    </source>
</evidence>
<dbReference type="SUPFAM" id="SSF49785">
    <property type="entry name" value="Galactose-binding domain-like"/>
    <property type="match status" value="1"/>
</dbReference>
<dbReference type="GO" id="GO:0008239">
    <property type="term" value="F:dipeptidyl-peptidase activity"/>
    <property type="evidence" value="ECO:0007669"/>
    <property type="project" value="InterPro"/>
</dbReference>
<feature type="domain" description="Xaa-Pro dipeptidyl-peptidase C-terminal" evidence="2">
    <location>
        <begin position="325"/>
        <end position="578"/>
    </location>
</feature>
<protein>
    <submittedName>
        <fullName evidence="3">CocE/NonD family hydrolase</fullName>
    </submittedName>
</protein>
<dbReference type="AlphaFoldDB" id="A0A7Y0EDV7"/>
<accession>A0A7Y0EDV7</accession>
<dbReference type="NCBIfam" id="TIGR00976">
    <property type="entry name" value="CocE_NonD"/>
    <property type="match status" value="1"/>
</dbReference>
<proteinExistence type="predicted"/>
<sequence length="589" mass="67742">MESKKKSLVEGIIFRKSTPINDPESRYRGFKQETIVLPKGYVMKEGYMPLPCEIIFERDVPVKLRDKVTIYTDIFRPADKDNVPAIVAWSPYGKNGSGNQNLDTFPGMLGIDQKKLSGLMKFEGPDPGYWCNEGYAVCNPDARGAFMSEGNIYFWGSQDGRDGYDYIEWLAEQEWCNGKIGLSGNSWLAVSQWFIAAEQPPHLAAIAPWEGHSDLYGDDVCRGGIPNQHFNEDILTHLYGNNYTEDIKEMLKKYPLMNSYWEDKIPKFENIHVPAYIVASYTNSAHTNGTFRAFRNIKSENKWLRVHNSMEWIDYYEEKNKEELRKFFDYYLKGIENDWIKTQRVRLSVLDLGGEDIVNRVENEFPLARTNYKKLYLDAKTKTLNNNPISEKGLVSYNTDNGKGEAAFTIAFHEETEITGYSNVKLWVEANASNDMDLFVFIQKLDKNDNVLVHRLIKPKKVPQMNISQDIEMKGPVYFGPNGRLRVSLRNIDEKKSKEEEPYLTYDKKELLKEGEIVSVEIPLWPTALIFHKDEKLRLVISAYNIIGAPLPNIKDVEPNNKGNHIIHTGGKYESYLQIPNISEDAKNK</sequence>
<dbReference type="Gene3D" id="2.60.120.260">
    <property type="entry name" value="Galactose-binding domain-like"/>
    <property type="match status" value="1"/>
</dbReference>
<dbReference type="EMBL" id="JABBNI010000007">
    <property type="protein sequence ID" value="NMM61691.1"/>
    <property type="molecule type" value="Genomic_DNA"/>
</dbReference>